<accession>A0ACB8Y7C0</accession>
<dbReference type="EMBL" id="CM042060">
    <property type="protein sequence ID" value="KAI3678224.1"/>
    <property type="molecule type" value="Genomic_DNA"/>
</dbReference>
<evidence type="ECO:0000313" key="2">
    <source>
        <dbReference type="Proteomes" id="UP001055879"/>
    </source>
</evidence>
<keyword evidence="2" id="KW-1185">Reference proteome</keyword>
<protein>
    <submittedName>
        <fullName evidence="1">Uncharacterized protein</fullName>
    </submittedName>
</protein>
<reference evidence="2" key="1">
    <citation type="journal article" date="2022" name="Mol. Ecol. Resour.">
        <title>The genomes of chicory, endive, great burdock and yacon provide insights into Asteraceae palaeo-polyploidization history and plant inulin production.</title>
        <authorList>
            <person name="Fan W."/>
            <person name="Wang S."/>
            <person name="Wang H."/>
            <person name="Wang A."/>
            <person name="Jiang F."/>
            <person name="Liu H."/>
            <person name="Zhao H."/>
            <person name="Xu D."/>
            <person name="Zhang Y."/>
        </authorList>
    </citation>
    <scope>NUCLEOTIDE SEQUENCE [LARGE SCALE GENOMIC DNA]</scope>
    <source>
        <strain evidence="2">cv. Niubang</strain>
    </source>
</reference>
<dbReference type="Proteomes" id="UP001055879">
    <property type="component" value="Linkage Group LG14"/>
</dbReference>
<name>A0ACB8Y7C0_ARCLA</name>
<comment type="caution">
    <text evidence="1">The sequence shown here is derived from an EMBL/GenBank/DDBJ whole genome shotgun (WGS) entry which is preliminary data.</text>
</comment>
<gene>
    <name evidence="1" type="ORF">L6452_37509</name>
</gene>
<sequence>MRPDFANRSHSRNFSSSSFKESTDRAEKYKAKYKREKKKNETLLKKGKGQMTKTYDWVDEPTSESEKDISNICLMAKINDVEDPEGHASSTALVSAECSSFSSQVHSFHSLIVSEKIEAFDSLTIDFYSENDVKKKV</sequence>
<proteinExistence type="predicted"/>
<organism evidence="1 2">
    <name type="scientific">Arctium lappa</name>
    <name type="common">Greater burdock</name>
    <name type="synonym">Lappa major</name>
    <dbReference type="NCBI Taxonomy" id="4217"/>
    <lineage>
        <taxon>Eukaryota</taxon>
        <taxon>Viridiplantae</taxon>
        <taxon>Streptophyta</taxon>
        <taxon>Embryophyta</taxon>
        <taxon>Tracheophyta</taxon>
        <taxon>Spermatophyta</taxon>
        <taxon>Magnoliopsida</taxon>
        <taxon>eudicotyledons</taxon>
        <taxon>Gunneridae</taxon>
        <taxon>Pentapetalae</taxon>
        <taxon>asterids</taxon>
        <taxon>campanulids</taxon>
        <taxon>Asterales</taxon>
        <taxon>Asteraceae</taxon>
        <taxon>Carduoideae</taxon>
        <taxon>Cardueae</taxon>
        <taxon>Arctiinae</taxon>
        <taxon>Arctium</taxon>
    </lineage>
</organism>
<reference evidence="1 2" key="2">
    <citation type="journal article" date="2022" name="Mol. Ecol. Resour.">
        <title>The genomes of chicory, endive, great burdock and yacon provide insights into Asteraceae paleo-polyploidization history and plant inulin production.</title>
        <authorList>
            <person name="Fan W."/>
            <person name="Wang S."/>
            <person name="Wang H."/>
            <person name="Wang A."/>
            <person name="Jiang F."/>
            <person name="Liu H."/>
            <person name="Zhao H."/>
            <person name="Xu D."/>
            <person name="Zhang Y."/>
        </authorList>
    </citation>
    <scope>NUCLEOTIDE SEQUENCE [LARGE SCALE GENOMIC DNA]</scope>
    <source>
        <strain evidence="2">cv. Niubang</strain>
    </source>
</reference>
<evidence type="ECO:0000313" key="1">
    <source>
        <dbReference type="EMBL" id="KAI3678224.1"/>
    </source>
</evidence>